<name>A0A1E5GY29_9ENTE</name>
<sequence>MNHTKTIQAVAQRSLVAKDTCEQVLGAYEKYSEKNMSRSSRKHMIEITAAISETTGVEPEVCETVMSHFFDLLSEEVKKKIPFVK</sequence>
<organism evidence="1 2">
    <name type="scientific">Enterococcus termitis</name>
    <dbReference type="NCBI Taxonomy" id="332950"/>
    <lineage>
        <taxon>Bacteria</taxon>
        <taxon>Bacillati</taxon>
        <taxon>Bacillota</taxon>
        <taxon>Bacilli</taxon>
        <taxon>Lactobacillales</taxon>
        <taxon>Enterococcaceae</taxon>
        <taxon>Enterococcus</taxon>
    </lineage>
</organism>
<evidence type="ECO:0000313" key="1">
    <source>
        <dbReference type="EMBL" id="OEG17634.1"/>
    </source>
</evidence>
<dbReference type="Proteomes" id="UP000095094">
    <property type="component" value="Unassembled WGS sequence"/>
</dbReference>
<gene>
    <name evidence="1" type="ORF">BCR25_18155</name>
</gene>
<dbReference type="RefSeq" id="WP_069662970.1">
    <property type="nucleotide sequence ID" value="NZ_JBHUJJ010000001.1"/>
</dbReference>
<protein>
    <submittedName>
        <fullName evidence="1">Uncharacterized protein</fullName>
    </submittedName>
</protein>
<accession>A0A1E5GY29</accession>
<dbReference type="EMBL" id="MIJY01000011">
    <property type="protein sequence ID" value="OEG17634.1"/>
    <property type="molecule type" value="Genomic_DNA"/>
</dbReference>
<dbReference type="AlphaFoldDB" id="A0A1E5GY29"/>
<proteinExistence type="predicted"/>
<dbReference type="OrthoDB" id="2192417at2"/>
<keyword evidence="2" id="KW-1185">Reference proteome</keyword>
<evidence type="ECO:0000313" key="2">
    <source>
        <dbReference type="Proteomes" id="UP000095094"/>
    </source>
</evidence>
<reference evidence="2" key="1">
    <citation type="submission" date="2016-09" db="EMBL/GenBank/DDBJ databases">
        <authorList>
            <person name="Gulvik C.A."/>
        </authorList>
    </citation>
    <scope>NUCLEOTIDE SEQUENCE [LARGE SCALE GENOMIC DNA]</scope>
    <source>
        <strain evidence="2">LMG 8895</strain>
    </source>
</reference>
<comment type="caution">
    <text evidence="1">The sequence shown here is derived from an EMBL/GenBank/DDBJ whole genome shotgun (WGS) entry which is preliminary data.</text>
</comment>